<dbReference type="PANTHER" id="PTHR30606">
    <property type="entry name" value="LIPID A BIOSYNTHESIS LAUROYL ACYLTRANSFERASE"/>
    <property type="match status" value="1"/>
</dbReference>
<reference evidence="9" key="1">
    <citation type="submission" date="2016-10" db="EMBL/GenBank/DDBJ databases">
        <authorList>
            <person name="Varghese N."/>
            <person name="Submissions S."/>
        </authorList>
    </citation>
    <scope>NUCLEOTIDE SEQUENCE [LARGE SCALE GENOMIC DNA]</scope>
    <source>
        <strain evidence="9">DSM 8415</strain>
    </source>
</reference>
<dbReference type="RefSeq" id="WP_092127753.1">
    <property type="nucleotide sequence ID" value="NZ_FMYU01000002.1"/>
</dbReference>
<dbReference type="Proteomes" id="UP000199411">
    <property type="component" value="Unassembled WGS sequence"/>
</dbReference>
<keyword evidence="3" id="KW-0997">Cell inner membrane</keyword>
<dbReference type="AlphaFoldDB" id="A0A1G6J167"/>
<gene>
    <name evidence="8" type="ORF">SAMN05660835_00354</name>
</gene>
<keyword evidence="9" id="KW-1185">Reference proteome</keyword>
<evidence type="ECO:0000313" key="9">
    <source>
        <dbReference type="Proteomes" id="UP000199411"/>
    </source>
</evidence>
<keyword evidence="2" id="KW-1003">Cell membrane</keyword>
<dbReference type="InterPro" id="IPR004960">
    <property type="entry name" value="LipA_acyltrans"/>
</dbReference>
<accession>A0A1G6J167</accession>
<dbReference type="GO" id="GO:0009247">
    <property type="term" value="P:glycolipid biosynthetic process"/>
    <property type="evidence" value="ECO:0007669"/>
    <property type="project" value="UniProtKB-ARBA"/>
</dbReference>
<name>A0A1G6J167_9BACT</name>
<evidence type="ECO:0000256" key="2">
    <source>
        <dbReference type="ARBA" id="ARBA00022475"/>
    </source>
</evidence>
<evidence type="ECO:0000256" key="6">
    <source>
        <dbReference type="ARBA" id="ARBA00023315"/>
    </source>
</evidence>
<protein>
    <submittedName>
        <fullName evidence="8">KDO2-lipid IV(A) lauroyltransferase</fullName>
    </submittedName>
</protein>
<keyword evidence="5 7" id="KW-0472">Membrane</keyword>
<dbReference type="GO" id="GO:0005886">
    <property type="term" value="C:plasma membrane"/>
    <property type="evidence" value="ECO:0007669"/>
    <property type="project" value="UniProtKB-SubCell"/>
</dbReference>
<evidence type="ECO:0000256" key="1">
    <source>
        <dbReference type="ARBA" id="ARBA00004533"/>
    </source>
</evidence>
<dbReference type="EMBL" id="FMYU01000002">
    <property type="protein sequence ID" value="SDC12390.1"/>
    <property type="molecule type" value="Genomic_DNA"/>
</dbReference>
<dbReference type="PANTHER" id="PTHR30606:SF10">
    <property type="entry name" value="PHOSPHATIDYLINOSITOL MANNOSIDE ACYLTRANSFERASE"/>
    <property type="match status" value="1"/>
</dbReference>
<evidence type="ECO:0000256" key="3">
    <source>
        <dbReference type="ARBA" id="ARBA00022519"/>
    </source>
</evidence>
<keyword evidence="6" id="KW-0012">Acyltransferase</keyword>
<evidence type="ECO:0000313" key="8">
    <source>
        <dbReference type="EMBL" id="SDC12390.1"/>
    </source>
</evidence>
<dbReference type="GO" id="GO:0016746">
    <property type="term" value="F:acyltransferase activity"/>
    <property type="evidence" value="ECO:0007669"/>
    <property type="project" value="UniProtKB-KW"/>
</dbReference>
<dbReference type="OrthoDB" id="9803456at2"/>
<comment type="subcellular location">
    <subcellularLocation>
        <location evidence="1">Cell inner membrane</location>
    </subcellularLocation>
</comment>
<keyword evidence="7" id="KW-0812">Transmembrane</keyword>
<organism evidence="8 9">
    <name type="scientific">Desulfurella multipotens</name>
    <dbReference type="NCBI Taxonomy" id="79269"/>
    <lineage>
        <taxon>Bacteria</taxon>
        <taxon>Pseudomonadati</taxon>
        <taxon>Campylobacterota</taxon>
        <taxon>Desulfurellia</taxon>
        <taxon>Desulfurellales</taxon>
        <taxon>Desulfurellaceae</taxon>
        <taxon>Desulfurella</taxon>
    </lineage>
</organism>
<evidence type="ECO:0000256" key="5">
    <source>
        <dbReference type="ARBA" id="ARBA00023136"/>
    </source>
</evidence>
<dbReference type="Pfam" id="PF03279">
    <property type="entry name" value="Lip_A_acyltrans"/>
    <property type="match status" value="1"/>
</dbReference>
<feature type="transmembrane region" description="Helical" evidence="7">
    <location>
        <begin position="12"/>
        <end position="31"/>
    </location>
</feature>
<sequence>MKFIFRLFRALPYHILVCFFSIISILLYFILTSRRKIGLKNIELALGVDRAKAKNILFKTYLYFAKMVAINIKYLGNKKFIEKHFKIEGLENFEEALAHNRGVIFTTAHFGNFEMLVCGFAVLKQSINVMVRPLDNMALDRLVLNLRQSCGNNIVSSRLSTFEFLNMLKKNQILGILADQYGGSKGLEVDFFGKKAKSSEGIAILSYKNKTPILPAYLKEEGKTYKIVIKKPIYPKDEPFRQAVYTIMCSIYAEFEDWIKKEPTKYLWMHNRWKT</sequence>
<evidence type="ECO:0000256" key="4">
    <source>
        <dbReference type="ARBA" id="ARBA00022679"/>
    </source>
</evidence>
<proteinExistence type="predicted"/>
<evidence type="ECO:0000256" key="7">
    <source>
        <dbReference type="SAM" id="Phobius"/>
    </source>
</evidence>
<keyword evidence="7" id="KW-1133">Transmembrane helix</keyword>
<keyword evidence="4 8" id="KW-0808">Transferase</keyword>
<dbReference type="CDD" id="cd07984">
    <property type="entry name" value="LPLAT_LABLAT-like"/>
    <property type="match status" value="1"/>
</dbReference>